<protein>
    <recommendedName>
        <fullName evidence="4">Protection of telomeres protein 1</fullName>
    </recommendedName>
</protein>
<evidence type="ECO:0000256" key="2">
    <source>
        <dbReference type="ARBA" id="ARBA00004574"/>
    </source>
</evidence>
<dbReference type="InterPro" id="IPR012340">
    <property type="entry name" value="NA-bd_OB-fold"/>
</dbReference>
<evidence type="ECO:0000256" key="1">
    <source>
        <dbReference type="ARBA" id="ARBA00004123"/>
    </source>
</evidence>
<dbReference type="PANTHER" id="PTHR14513">
    <property type="entry name" value="PROTECTION OF TELOMERES 1"/>
    <property type="match status" value="1"/>
</dbReference>
<evidence type="ECO:0000313" key="12">
    <source>
        <dbReference type="Proteomes" id="UP000664132"/>
    </source>
</evidence>
<evidence type="ECO:0000256" key="9">
    <source>
        <dbReference type="SAM" id="MobiDB-lite"/>
    </source>
</evidence>
<dbReference type="InterPro" id="IPR028389">
    <property type="entry name" value="POT1"/>
</dbReference>
<dbReference type="SMART" id="SM00976">
    <property type="entry name" value="Telo_bind"/>
    <property type="match status" value="1"/>
</dbReference>
<dbReference type="FunFam" id="2.40.50.140:FF:000303">
    <property type="entry name" value="Protection of telomeres protein 1"/>
    <property type="match status" value="1"/>
</dbReference>
<evidence type="ECO:0000256" key="6">
    <source>
        <dbReference type="ARBA" id="ARBA00022895"/>
    </source>
</evidence>
<dbReference type="InterPro" id="IPR011564">
    <property type="entry name" value="Telomer_end-bd_POT1/Cdc13"/>
</dbReference>
<dbReference type="Proteomes" id="UP000664132">
    <property type="component" value="Unassembled WGS sequence"/>
</dbReference>
<dbReference type="AlphaFoldDB" id="A0A8H8BVH0"/>
<proteinExistence type="inferred from homology"/>
<reference evidence="11" key="1">
    <citation type="submission" date="2021-02" db="EMBL/GenBank/DDBJ databases">
        <title>Genome sequence Cadophora malorum strain M34.</title>
        <authorList>
            <person name="Stefanovic E."/>
            <person name="Vu D."/>
            <person name="Scully C."/>
            <person name="Dijksterhuis J."/>
            <person name="Roader J."/>
            <person name="Houbraken J."/>
        </authorList>
    </citation>
    <scope>NUCLEOTIDE SEQUENCE</scope>
    <source>
        <strain evidence="11">M34</strain>
    </source>
</reference>
<dbReference type="Pfam" id="PF02765">
    <property type="entry name" value="POT1"/>
    <property type="match status" value="1"/>
</dbReference>
<accession>A0A8H8BVH0</accession>
<evidence type="ECO:0000259" key="10">
    <source>
        <dbReference type="SMART" id="SM00976"/>
    </source>
</evidence>
<dbReference type="SUPFAM" id="SSF50249">
    <property type="entry name" value="Nucleic acid-binding proteins"/>
    <property type="match status" value="2"/>
</dbReference>
<comment type="subcellular location">
    <subcellularLocation>
        <location evidence="2">Chromosome</location>
        <location evidence="2">Telomere</location>
    </subcellularLocation>
    <subcellularLocation>
        <location evidence="1">Nucleus</location>
    </subcellularLocation>
</comment>
<feature type="domain" description="Telomeric single stranded DNA binding POT1/Cdc13" evidence="10">
    <location>
        <begin position="16"/>
        <end position="162"/>
    </location>
</feature>
<keyword evidence="7" id="KW-0238">DNA-binding</keyword>
<dbReference type="PANTHER" id="PTHR14513:SF0">
    <property type="entry name" value="PROTECTION OF TELOMERES PROTEIN 1"/>
    <property type="match status" value="1"/>
</dbReference>
<evidence type="ECO:0000313" key="11">
    <source>
        <dbReference type="EMBL" id="KAG4425168.1"/>
    </source>
</evidence>
<feature type="region of interest" description="Disordered" evidence="9">
    <location>
        <begin position="375"/>
        <end position="400"/>
    </location>
</feature>
<dbReference type="EMBL" id="JAFJYH010000013">
    <property type="protein sequence ID" value="KAG4425168.1"/>
    <property type="molecule type" value="Genomic_DNA"/>
</dbReference>
<keyword evidence="8" id="KW-0539">Nucleus</keyword>
<comment type="similarity">
    <text evidence="3">Belongs to the telombin family.</text>
</comment>
<keyword evidence="12" id="KW-1185">Reference proteome</keyword>
<comment type="caution">
    <text evidence="11">The sequence shown here is derived from an EMBL/GenBank/DDBJ whole genome shotgun (WGS) entry which is preliminary data.</text>
</comment>
<organism evidence="11 12">
    <name type="scientific">Cadophora malorum</name>
    <dbReference type="NCBI Taxonomy" id="108018"/>
    <lineage>
        <taxon>Eukaryota</taxon>
        <taxon>Fungi</taxon>
        <taxon>Dikarya</taxon>
        <taxon>Ascomycota</taxon>
        <taxon>Pezizomycotina</taxon>
        <taxon>Leotiomycetes</taxon>
        <taxon>Helotiales</taxon>
        <taxon>Ploettnerulaceae</taxon>
        <taxon>Cadophora</taxon>
    </lineage>
</organism>
<dbReference type="InterPro" id="IPR032042">
    <property type="entry name" value="POT1PC"/>
</dbReference>
<evidence type="ECO:0000256" key="7">
    <source>
        <dbReference type="ARBA" id="ARBA00023125"/>
    </source>
</evidence>
<evidence type="ECO:0000256" key="3">
    <source>
        <dbReference type="ARBA" id="ARBA00008442"/>
    </source>
</evidence>
<dbReference type="GO" id="GO:0000783">
    <property type="term" value="C:nuclear telomere cap complex"/>
    <property type="evidence" value="ECO:0007669"/>
    <property type="project" value="TreeGrafter"/>
</dbReference>
<gene>
    <name evidence="11" type="ORF">IFR04_001735</name>
</gene>
<evidence type="ECO:0000256" key="8">
    <source>
        <dbReference type="ARBA" id="ARBA00023242"/>
    </source>
</evidence>
<evidence type="ECO:0000256" key="4">
    <source>
        <dbReference type="ARBA" id="ARBA00015253"/>
    </source>
</evidence>
<dbReference type="GO" id="GO:0032210">
    <property type="term" value="P:regulation of telomere maintenance via telomerase"/>
    <property type="evidence" value="ECO:0007669"/>
    <property type="project" value="TreeGrafter"/>
</dbReference>
<dbReference type="GO" id="GO:0016233">
    <property type="term" value="P:telomere capping"/>
    <property type="evidence" value="ECO:0007669"/>
    <property type="project" value="TreeGrafter"/>
</dbReference>
<sequence>MSTKDSSPVEHLPSGFTTIADIKNLPNEQLMANVAVNVVGFVKDFMPPTQTRGTSFKCTIEIIDYSVQNESYGIQISFFWPEEKMPTISGPADVVLLRNVKAQMYKGAVSLLTHWTTECHVLAATNIPSKPLTYPTAKWQSFPPGKFKPPNLVETNYVIWAKSRTNELDIPSDHEFHEKSMQSMKVKDKFSLLKDVKPEHFYNILGQVIKVHDSINVLSIYLSDYTPHSSFYNNAWGREGSAEAKDGDEYGYTTSRSKDPKAWPGPFGKMSIQLNLYDEHATYVREYVKVKQWVLLSNVQIKYGKMGGLLEGYLRGDRQRFDGKIQVKIMEKSENPEENDIRWKEAVKRSHEYWKKHEAQKKAILCEDDGLGNKRKAENDGLPKLNSKQRRKEKRAAAEKQAAASEAKLVEKLDLNDNVRCSFPDQVPQSLKVIAEPEKVVLPGGSSYLSPFTVRKYRANIRIVNYAPESIEDFSVWRRESEYDMLSDYSGGEDTDVEEDMRSFTSGKGFAKKVWEWRFWLQVEDASSKTNVKSPNNRLWLLVDNSAAQGLLGLDDDAANLRKDPDLLARLKEQLFKLWGDLEEKKSQHLRLQFKKIEMPPPSSIESSTRSPVRGIGQQPDADSDSESEILVSNPSRGKDNKGVMKEAGGADPLGVSPNDGELSNLLPRNKAFTCCIQQYGIKAKEDDPAKANAGDGRRWQRVFALFGTNIS</sequence>
<dbReference type="GO" id="GO:0010521">
    <property type="term" value="F:telomerase inhibitor activity"/>
    <property type="evidence" value="ECO:0007669"/>
    <property type="project" value="TreeGrafter"/>
</dbReference>
<dbReference type="GO" id="GO:0098505">
    <property type="term" value="F:G-rich strand telomeric DNA binding"/>
    <property type="evidence" value="ECO:0007669"/>
    <property type="project" value="TreeGrafter"/>
</dbReference>
<feature type="region of interest" description="Disordered" evidence="9">
    <location>
        <begin position="594"/>
        <end position="662"/>
    </location>
</feature>
<dbReference type="OrthoDB" id="2186770at2759"/>
<name>A0A8H8BVH0_9HELO</name>
<dbReference type="Pfam" id="PF16686">
    <property type="entry name" value="POT1PC"/>
    <property type="match status" value="1"/>
</dbReference>
<dbReference type="Gene3D" id="2.40.50.140">
    <property type="entry name" value="Nucleic acid-binding proteins"/>
    <property type="match status" value="2"/>
</dbReference>
<keyword evidence="6" id="KW-0779">Telomere</keyword>
<evidence type="ECO:0000256" key="5">
    <source>
        <dbReference type="ARBA" id="ARBA00022454"/>
    </source>
</evidence>
<keyword evidence="5" id="KW-0158">Chromosome</keyword>